<accession>A0A382ED10</accession>
<evidence type="ECO:0000313" key="2">
    <source>
        <dbReference type="EMBL" id="SVB47777.1"/>
    </source>
</evidence>
<proteinExistence type="predicted"/>
<protein>
    <recommendedName>
        <fullName evidence="3">DUF669 domain-containing protein</fullName>
    </recommendedName>
</protein>
<name>A0A382ED10_9ZZZZ</name>
<dbReference type="AlphaFoldDB" id="A0A382ED10"/>
<evidence type="ECO:0008006" key="3">
    <source>
        <dbReference type="Google" id="ProtNLM"/>
    </source>
</evidence>
<feature type="compositionally biased region" description="Acidic residues" evidence="1">
    <location>
        <begin position="125"/>
        <end position="134"/>
    </location>
</feature>
<evidence type="ECO:0000256" key="1">
    <source>
        <dbReference type="SAM" id="MobiDB-lite"/>
    </source>
</evidence>
<gene>
    <name evidence="2" type="ORF">METZ01_LOCUS200631</name>
</gene>
<feature type="region of interest" description="Disordered" evidence="1">
    <location>
        <begin position="116"/>
        <end position="153"/>
    </location>
</feature>
<organism evidence="2">
    <name type="scientific">marine metagenome</name>
    <dbReference type="NCBI Taxonomy" id="408172"/>
    <lineage>
        <taxon>unclassified sequences</taxon>
        <taxon>metagenomes</taxon>
        <taxon>ecological metagenomes</taxon>
    </lineage>
</organism>
<feature type="compositionally biased region" description="Basic and acidic residues" evidence="1">
    <location>
        <begin position="144"/>
        <end position="153"/>
    </location>
</feature>
<sequence length="153" mass="17121">METTEKIMDIELMDSMPTGTYMVIIDTYEERQYDEYTYLDFQLIGLEGDALDRQITHGVPYPKSGKTTGKTKLGKLVQAAIPDAKGKIDFKHDLLQKTIMAEIIEEGPYTKVEKVWALEENPPAESDDAAETDDTAVKQTSSKADSDNKVPKV</sequence>
<dbReference type="EMBL" id="UINC01043568">
    <property type="protein sequence ID" value="SVB47777.1"/>
    <property type="molecule type" value="Genomic_DNA"/>
</dbReference>
<reference evidence="2" key="1">
    <citation type="submission" date="2018-05" db="EMBL/GenBank/DDBJ databases">
        <authorList>
            <person name="Lanie J.A."/>
            <person name="Ng W.-L."/>
            <person name="Kazmierczak K.M."/>
            <person name="Andrzejewski T.M."/>
            <person name="Davidsen T.M."/>
            <person name="Wayne K.J."/>
            <person name="Tettelin H."/>
            <person name="Glass J.I."/>
            <person name="Rusch D."/>
            <person name="Podicherti R."/>
            <person name="Tsui H.-C.T."/>
            <person name="Winkler M.E."/>
        </authorList>
    </citation>
    <scope>NUCLEOTIDE SEQUENCE</scope>
</reference>